<dbReference type="Gene3D" id="3.40.50.300">
    <property type="entry name" value="P-loop containing nucleotide triphosphate hydrolases"/>
    <property type="match status" value="1"/>
</dbReference>
<dbReference type="EMBL" id="CP033905">
    <property type="protein sequence ID" value="AZR07540.1"/>
    <property type="molecule type" value="Genomic_DNA"/>
</dbReference>
<name>A0A380MBM8_9ACTO</name>
<accession>A0A380MBM8</accession>
<reference evidence="1 2" key="1">
    <citation type="submission" date="2018-11" db="EMBL/GenBank/DDBJ databases">
        <title>Multidrug-resistant genes are associated with an 42-kb island TGI1 carrying a complex class 1 integron in a Trueperella pyogenes.</title>
        <authorList>
            <person name="Dong W."/>
        </authorList>
    </citation>
    <scope>NUCLEOTIDE SEQUENCE [LARGE SCALE GENOMIC DNA]</scope>
    <source>
        <strain evidence="1 2">TP4</strain>
    </source>
</reference>
<dbReference type="SUPFAM" id="SSF52540">
    <property type="entry name" value="P-loop containing nucleoside triphosphate hydrolases"/>
    <property type="match status" value="1"/>
</dbReference>
<dbReference type="RefSeq" id="WP_024964491.1">
    <property type="nucleotide sequence ID" value="NZ_CP029001.1"/>
</dbReference>
<gene>
    <name evidence="1" type="ORF">EBQ10_09765</name>
</gene>
<dbReference type="InterPro" id="IPR027417">
    <property type="entry name" value="P-loop_NTPase"/>
</dbReference>
<proteinExistence type="predicted"/>
<dbReference type="AlphaFoldDB" id="A0A380MBM8"/>
<sequence>MILLCLPGHLDEQVVRGLAAFGEESQIARRCADIAEVLAAVEANLGRVVLLWGEDPSLDLSLVTRLRKAGVRVGVVPGSRPISDIHAFGALPVSQAKMVEFVRDTKPEMLPDTPANRGTIIAVWGPGGSVGRSALVRDLAALAPNVVVVDADSHRPCLTQLYGVEETSAIVALARHIERGKDPMEMIDSVLVELPGRASARPGRLLAGLNTGERWRELPRVVVERMWEPLAACADTVIVDLSGGMESRPTREDRHAVARSALEAADIVVHVGAGTPIGLRRFLEHLDAVGTDRAGEQHGVVVLPEHGLGIDGRAKVAAILADAPMPYHFVRQDRRRIEQCELHCQAVTTAYPRSGYAKDVRALWGKISRR</sequence>
<organism evidence="1 2">
    <name type="scientific">Trueperella pyogenes</name>
    <dbReference type="NCBI Taxonomy" id="1661"/>
    <lineage>
        <taxon>Bacteria</taxon>
        <taxon>Bacillati</taxon>
        <taxon>Actinomycetota</taxon>
        <taxon>Actinomycetes</taxon>
        <taxon>Actinomycetales</taxon>
        <taxon>Actinomycetaceae</taxon>
        <taxon>Trueperella</taxon>
    </lineage>
</organism>
<evidence type="ECO:0000313" key="1">
    <source>
        <dbReference type="EMBL" id="AZR07540.1"/>
    </source>
</evidence>
<protein>
    <submittedName>
        <fullName evidence="1">Uncharacterized protein</fullName>
    </submittedName>
</protein>
<dbReference type="Proteomes" id="UP000275951">
    <property type="component" value="Chromosome"/>
</dbReference>
<evidence type="ECO:0000313" key="2">
    <source>
        <dbReference type="Proteomes" id="UP000275951"/>
    </source>
</evidence>